<feature type="region of interest" description="Disordered" evidence="1">
    <location>
        <begin position="1"/>
        <end position="141"/>
    </location>
</feature>
<keyword evidence="3" id="KW-1185">Reference proteome</keyword>
<dbReference type="EMBL" id="JANPWB010000012">
    <property type="protein sequence ID" value="KAJ1113367.1"/>
    <property type="molecule type" value="Genomic_DNA"/>
</dbReference>
<organism evidence="2 3">
    <name type="scientific">Pleurodeles waltl</name>
    <name type="common">Iberian ribbed newt</name>
    <dbReference type="NCBI Taxonomy" id="8319"/>
    <lineage>
        <taxon>Eukaryota</taxon>
        <taxon>Metazoa</taxon>
        <taxon>Chordata</taxon>
        <taxon>Craniata</taxon>
        <taxon>Vertebrata</taxon>
        <taxon>Euteleostomi</taxon>
        <taxon>Amphibia</taxon>
        <taxon>Batrachia</taxon>
        <taxon>Caudata</taxon>
        <taxon>Salamandroidea</taxon>
        <taxon>Salamandridae</taxon>
        <taxon>Pleurodelinae</taxon>
        <taxon>Pleurodeles</taxon>
    </lineage>
</organism>
<evidence type="ECO:0000313" key="2">
    <source>
        <dbReference type="EMBL" id="KAJ1113367.1"/>
    </source>
</evidence>
<comment type="caution">
    <text evidence="2">The sequence shown here is derived from an EMBL/GenBank/DDBJ whole genome shotgun (WGS) entry which is preliminary data.</text>
</comment>
<protein>
    <submittedName>
        <fullName evidence="2">Uncharacterized protein</fullName>
    </submittedName>
</protein>
<gene>
    <name evidence="2" type="ORF">NDU88_001613</name>
</gene>
<dbReference type="Proteomes" id="UP001066276">
    <property type="component" value="Chromosome 8"/>
</dbReference>
<accession>A0AAV7NB91</accession>
<feature type="region of interest" description="Disordered" evidence="1">
    <location>
        <begin position="156"/>
        <end position="204"/>
    </location>
</feature>
<sequence length="250" mass="27160">MPARGSPRDTPPPTTGSSGQEDLFHPRRRWRTSTTGSSAWYNTNGASQATAKAPTWPPLVPGLSTATVSSHGSPPRRACTPPLVLSAARPAPGQAITTARQAAQPSSTRRLPSHRSSESRDCRDPRNPAHSGRLHHSGPAAVWHRTRQPVMSSLALPRGPQASHWSGSTRRQPHTADGEARQSQATGAMLHAKNRSRHDYDRAWRGGPYERGDIGGSSLDYLSPRGKSPKTLLWRWACHRKPPGYPCPLV</sequence>
<evidence type="ECO:0000256" key="1">
    <source>
        <dbReference type="SAM" id="MobiDB-lite"/>
    </source>
</evidence>
<feature type="compositionally biased region" description="Polar residues" evidence="1">
    <location>
        <begin position="95"/>
        <end position="110"/>
    </location>
</feature>
<dbReference type="AlphaFoldDB" id="A0AAV7NB91"/>
<evidence type="ECO:0000313" key="3">
    <source>
        <dbReference type="Proteomes" id="UP001066276"/>
    </source>
</evidence>
<proteinExistence type="predicted"/>
<name>A0AAV7NB91_PLEWA</name>
<feature type="compositionally biased region" description="Polar residues" evidence="1">
    <location>
        <begin position="39"/>
        <end position="50"/>
    </location>
</feature>
<feature type="compositionally biased region" description="Basic and acidic residues" evidence="1">
    <location>
        <begin position="115"/>
        <end position="127"/>
    </location>
</feature>
<reference evidence="2" key="1">
    <citation type="journal article" date="2022" name="bioRxiv">
        <title>Sequencing and chromosome-scale assembly of the giantPleurodeles waltlgenome.</title>
        <authorList>
            <person name="Brown T."/>
            <person name="Elewa A."/>
            <person name="Iarovenko S."/>
            <person name="Subramanian E."/>
            <person name="Araus A.J."/>
            <person name="Petzold A."/>
            <person name="Susuki M."/>
            <person name="Suzuki K.-i.T."/>
            <person name="Hayashi T."/>
            <person name="Toyoda A."/>
            <person name="Oliveira C."/>
            <person name="Osipova E."/>
            <person name="Leigh N.D."/>
            <person name="Simon A."/>
            <person name="Yun M.H."/>
        </authorList>
    </citation>
    <scope>NUCLEOTIDE SEQUENCE</scope>
    <source>
        <strain evidence="2">20211129_DDA</strain>
        <tissue evidence="2">Liver</tissue>
    </source>
</reference>